<evidence type="ECO:0000259" key="5">
    <source>
        <dbReference type="PROSITE" id="PS50893"/>
    </source>
</evidence>
<dbReference type="Gene3D" id="3.40.50.300">
    <property type="entry name" value="P-loop containing nucleotide triphosphate hydrolases"/>
    <property type="match status" value="1"/>
</dbReference>
<dbReference type="PROSITE" id="PS50893">
    <property type="entry name" value="ABC_TRANSPORTER_2"/>
    <property type="match status" value="1"/>
</dbReference>
<evidence type="ECO:0000256" key="4">
    <source>
        <dbReference type="ARBA" id="ARBA00022840"/>
    </source>
</evidence>
<evidence type="ECO:0000313" key="6">
    <source>
        <dbReference type="EMBL" id="MFD1914398.1"/>
    </source>
</evidence>
<dbReference type="InterPro" id="IPR027417">
    <property type="entry name" value="P-loop_NTPase"/>
</dbReference>
<dbReference type="GO" id="GO:0005524">
    <property type="term" value="F:ATP binding"/>
    <property type="evidence" value="ECO:0007669"/>
    <property type="project" value="UniProtKB-KW"/>
</dbReference>
<accession>A0ABW4SA67</accession>
<dbReference type="Proteomes" id="UP001597353">
    <property type="component" value="Unassembled WGS sequence"/>
</dbReference>
<keyword evidence="3" id="KW-0547">Nucleotide-binding</keyword>
<dbReference type="PROSITE" id="PS00211">
    <property type="entry name" value="ABC_TRANSPORTER_1"/>
    <property type="match status" value="1"/>
</dbReference>
<dbReference type="CDD" id="cd03293">
    <property type="entry name" value="ABC_NrtD_SsuB_transporters"/>
    <property type="match status" value="1"/>
</dbReference>
<dbReference type="InterPro" id="IPR003593">
    <property type="entry name" value="AAA+_ATPase"/>
</dbReference>
<dbReference type="SUPFAM" id="SSF52540">
    <property type="entry name" value="P-loop containing nucleoside triphosphate hydrolases"/>
    <property type="match status" value="1"/>
</dbReference>
<name>A0ABW4SA67_9RHOB</name>
<dbReference type="InterPro" id="IPR017871">
    <property type="entry name" value="ABC_transporter-like_CS"/>
</dbReference>
<keyword evidence="4 6" id="KW-0067">ATP-binding</keyword>
<proteinExistence type="inferred from homology"/>
<dbReference type="InterPro" id="IPR050166">
    <property type="entry name" value="ABC_transporter_ATP-bind"/>
</dbReference>
<dbReference type="EMBL" id="JBHUGH010000037">
    <property type="protein sequence ID" value="MFD1914398.1"/>
    <property type="molecule type" value="Genomic_DNA"/>
</dbReference>
<keyword evidence="7" id="KW-1185">Reference proteome</keyword>
<gene>
    <name evidence="6" type="ORF">ACFSGJ_19525</name>
</gene>
<comment type="caution">
    <text evidence="6">The sequence shown here is derived from an EMBL/GenBank/DDBJ whole genome shotgun (WGS) entry which is preliminary data.</text>
</comment>
<comment type="similarity">
    <text evidence="1">Belongs to the ABC transporter superfamily.</text>
</comment>
<organism evidence="6 7">
    <name type="scientific">Halodurantibacterium flavum</name>
    <dbReference type="NCBI Taxonomy" id="1382802"/>
    <lineage>
        <taxon>Bacteria</taxon>
        <taxon>Pseudomonadati</taxon>
        <taxon>Pseudomonadota</taxon>
        <taxon>Alphaproteobacteria</taxon>
        <taxon>Rhodobacterales</taxon>
        <taxon>Paracoccaceae</taxon>
        <taxon>Halodurantibacterium</taxon>
    </lineage>
</organism>
<dbReference type="SMART" id="SM00382">
    <property type="entry name" value="AAA"/>
    <property type="match status" value="1"/>
</dbReference>
<evidence type="ECO:0000256" key="2">
    <source>
        <dbReference type="ARBA" id="ARBA00022448"/>
    </source>
</evidence>
<dbReference type="PANTHER" id="PTHR42788">
    <property type="entry name" value="TAURINE IMPORT ATP-BINDING PROTEIN-RELATED"/>
    <property type="match status" value="1"/>
</dbReference>
<reference evidence="7" key="1">
    <citation type="journal article" date="2019" name="Int. J. Syst. Evol. Microbiol.">
        <title>The Global Catalogue of Microorganisms (GCM) 10K type strain sequencing project: providing services to taxonomists for standard genome sequencing and annotation.</title>
        <authorList>
            <consortium name="The Broad Institute Genomics Platform"/>
            <consortium name="The Broad Institute Genome Sequencing Center for Infectious Disease"/>
            <person name="Wu L."/>
            <person name="Ma J."/>
        </authorList>
    </citation>
    <scope>NUCLEOTIDE SEQUENCE [LARGE SCALE GENOMIC DNA]</scope>
    <source>
        <strain evidence="7">CGMCC 4.7242</strain>
    </source>
</reference>
<evidence type="ECO:0000313" key="7">
    <source>
        <dbReference type="Proteomes" id="UP001597353"/>
    </source>
</evidence>
<dbReference type="RefSeq" id="WP_390265728.1">
    <property type="nucleotide sequence ID" value="NZ_JBHUGH010000037.1"/>
</dbReference>
<feature type="domain" description="ABC transporter" evidence="5">
    <location>
        <begin position="10"/>
        <end position="238"/>
    </location>
</feature>
<evidence type="ECO:0000256" key="3">
    <source>
        <dbReference type="ARBA" id="ARBA00022741"/>
    </source>
</evidence>
<evidence type="ECO:0000256" key="1">
    <source>
        <dbReference type="ARBA" id="ARBA00005417"/>
    </source>
</evidence>
<sequence length="275" mass="30484">MMERQGFAHLEIRNVSRAFVRGRQRVQALGDVNLSVRGSEVVVILGPSGCGKTTLLRLVAGLTPPDTGRILIGGQPPRPGRDSAMVFQSFRLLPWKTTRQNVAFALSHLPRAERAARADHYLSLVGLARFAASWPSELSGGMRQRLALARALAAEAPMLLMDEPFASLDAQTRELMQQELLRLLTLRPATVLFVTHSVDEALFLADRVVLLSPRPGRVVETVDLPFGRSRRDAGADPRDDPDFPLIRRHLWERLRAMVLDDPTSDFFGRDPRGGA</sequence>
<keyword evidence="2" id="KW-0813">Transport</keyword>
<dbReference type="PANTHER" id="PTHR42788:SF13">
    <property type="entry name" value="ALIPHATIC SULFONATES IMPORT ATP-BINDING PROTEIN SSUB"/>
    <property type="match status" value="1"/>
</dbReference>
<protein>
    <submittedName>
        <fullName evidence="6">ABC transporter ATP-binding protein</fullName>
    </submittedName>
</protein>
<dbReference type="Pfam" id="PF00005">
    <property type="entry name" value="ABC_tran"/>
    <property type="match status" value="1"/>
</dbReference>
<dbReference type="InterPro" id="IPR003439">
    <property type="entry name" value="ABC_transporter-like_ATP-bd"/>
</dbReference>